<sequence length="383" mass="43526">MRTPLSPLDLPELTDYCVEFLRDSVSDLKRCALVSRLWVNSAQARIFHNIRITSRERSGNERAWSRLEGTLRTSPHLVRHIHRLEVDSDAYSNKEEVLSAICCFPFTHLEDACIIHISLLSLPLALAIQQLLSLCTLRRLKISLHFDQRSLFLQMWDHCSPSLGHLELYFCERPKWHTSHRVNLLPDLLSGLPNHRATPIALESLRITYMSISRADWLKEHYLGRLNFSRLKVLSIGKHAELASQEYWAPAMGKIEALDFTAKGDTQIDLSSFPNLALLRVSIPGPTGRNIALGTLSTLTPSNLVCKIIIHSSNLDAVACDELDSRICDLRMSHLTAIEIEMDTISGGLTMVNLEESFKRLSSRTTVSPIERNDFWFETFSRV</sequence>
<dbReference type="EMBL" id="JARKIE010000380">
    <property type="protein sequence ID" value="KAJ7648466.1"/>
    <property type="molecule type" value="Genomic_DNA"/>
</dbReference>
<proteinExistence type="predicted"/>
<reference evidence="1" key="1">
    <citation type="submission" date="2023-03" db="EMBL/GenBank/DDBJ databases">
        <title>Massive genome expansion in bonnet fungi (Mycena s.s.) driven by repeated elements and novel gene families across ecological guilds.</title>
        <authorList>
            <consortium name="Lawrence Berkeley National Laboratory"/>
            <person name="Harder C.B."/>
            <person name="Miyauchi S."/>
            <person name="Viragh M."/>
            <person name="Kuo A."/>
            <person name="Thoen E."/>
            <person name="Andreopoulos B."/>
            <person name="Lu D."/>
            <person name="Skrede I."/>
            <person name="Drula E."/>
            <person name="Henrissat B."/>
            <person name="Morin E."/>
            <person name="Kohler A."/>
            <person name="Barry K."/>
            <person name="LaButti K."/>
            <person name="Morin E."/>
            <person name="Salamov A."/>
            <person name="Lipzen A."/>
            <person name="Mereny Z."/>
            <person name="Hegedus B."/>
            <person name="Baldrian P."/>
            <person name="Stursova M."/>
            <person name="Weitz H."/>
            <person name="Taylor A."/>
            <person name="Grigoriev I.V."/>
            <person name="Nagy L.G."/>
            <person name="Martin F."/>
            <person name="Kauserud H."/>
        </authorList>
    </citation>
    <scope>NUCLEOTIDE SEQUENCE</scope>
    <source>
        <strain evidence="1">CBHHK067</strain>
    </source>
</reference>
<evidence type="ECO:0008006" key="3">
    <source>
        <dbReference type="Google" id="ProtNLM"/>
    </source>
</evidence>
<dbReference type="Proteomes" id="UP001221757">
    <property type="component" value="Unassembled WGS sequence"/>
</dbReference>
<protein>
    <recommendedName>
        <fullName evidence="3">F-box domain-containing protein</fullName>
    </recommendedName>
</protein>
<accession>A0AAD7CH17</accession>
<dbReference type="AlphaFoldDB" id="A0AAD7CH17"/>
<evidence type="ECO:0000313" key="1">
    <source>
        <dbReference type="EMBL" id="KAJ7648466.1"/>
    </source>
</evidence>
<name>A0AAD7CH17_MYCRO</name>
<organism evidence="1 2">
    <name type="scientific">Mycena rosella</name>
    <name type="common">Pink bonnet</name>
    <name type="synonym">Agaricus rosellus</name>
    <dbReference type="NCBI Taxonomy" id="1033263"/>
    <lineage>
        <taxon>Eukaryota</taxon>
        <taxon>Fungi</taxon>
        <taxon>Dikarya</taxon>
        <taxon>Basidiomycota</taxon>
        <taxon>Agaricomycotina</taxon>
        <taxon>Agaricomycetes</taxon>
        <taxon>Agaricomycetidae</taxon>
        <taxon>Agaricales</taxon>
        <taxon>Marasmiineae</taxon>
        <taxon>Mycenaceae</taxon>
        <taxon>Mycena</taxon>
    </lineage>
</organism>
<keyword evidence="2" id="KW-1185">Reference proteome</keyword>
<evidence type="ECO:0000313" key="2">
    <source>
        <dbReference type="Proteomes" id="UP001221757"/>
    </source>
</evidence>
<gene>
    <name evidence="1" type="ORF">B0H17DRAFT_435507</name>
</gene>
<comment type="caution">
    <text evidence="1">The sequence shown here is derived from an EMBL/GenBank/DDBJ whole genome shotgun (WGS) entry which is preliminary data.</text>
</comment>